<dbReference type="EMBL" id="PJLB01000008">
    <property type="protein sequence ID" value="PND02668.1"/>
    <property type="molecule type" value="Genomic_DNA"/>
</dbReference>
<accession>A0AAX0WKC9</accession>
<proteinExistence type="predicted"/>
<evidence type="ECO:0008006" key="4">
    <source>
        <dbReference type="Google" id="ProtNLM"/>
    </source>
</evidence>
<gene>
    <name evidence="2" type="ORF">CXT95_08435</name>
</gene>
<name>A0AAX0WKC9_9BACT</name>
<reference evidence="2 3" key="1">
    <citation type="journal article" date="2017" name="BMC Genomics">
        <title>Genome sequencing of 39 Akkermansia muciniphila isolates reveals its population structure, genomic and functional diverisity, and global distribution in mammalian gut microbiotas.</title>
        <authorList>
            <person name="Guo X."/>
            <person name="Li S."/>
            <person name="Zhang J."/>
            <person name="Wu F."/>
            <person name="Li X."/>
            <person name="Wu D."/>
            <person name="Zhang M."/>
            <person name="Ou Z."/>
            <person name="Jie Z."/>
            <person name="Yan Q."/>
            <person name="Li P."/>
            <person name="Yi J."/>
            <person name="Peng Y."/>
        </authorList>
    </citation>
    <scope>NUCLEOTIDE SEQUENCE [LARGE SCALE GENOMIC DNA]</scope>
    <source>
        <strain evidence="2 3">GP28</strain>
    </source>
</reference>
<protein>
    <recommendedName>
        <fullName evidence="4">Secreted protein</fullName>
    </recommendedName>
</protein>
<comment type="caution">
    <text evidence="2">The sequence shown here is derived from an EMBL/GenBank/DDBJ whole genome shotgun (WGS) entry which is preliminary data.</text>
</comment>
<evidence type="ECO:0000313" key="3">
    <source>
        <dbReference type="Proteomes" id="UP000236075"/>
    </source>
</evidence>
<evidence type="ECO:0000313" key="2">
    <source>
        <dbReference type="EMBL" id="PND02668.1"/>
    </source>
</evidence>
<keyword evidence="1" id="KW-0812">Transmembrane</keyword>
<keyword evidence="1" id="KW-1133">Transmembrane helix</keyword>
<keyword evidence="1" id="KW-0472">Membrane</keyword>
<evidence type="ECO:0000256" key="1">
    <source>
        <dbReference type="SAM" id="Phobius"/>
    </source>
</evidence>
<dbReference type="Proteomes" id="UP000236075">
    <property type="component" value="Unassembled WGS sequence"/>
</dbReference>
<feature type="transmembrane region" description="Helical" evidence="1">
    <location>
        <begin position="12"/>
        <end position="33"/>
    </location>
</feature>
<organism evidence="2 3">
    <name type="scientific">Akkermansia muciniphila</name>
    <dbReference type="NCBI Taxonomy" id="239935"/>
    <lineage>
        <taxon>Bacteria</taxon>
        <taxon>Pseudomonadati</taxon>
        <taxon>Verrucomicrobiota</taxon>
        <taxon>Verrucomicrobiia</taxon>
        <taxon>Verrucomicrobiales</taxon>
        <taxon>Akkermansiaceae</taxon>
        <taxon>Akkermansia</taxon>
    </lineage>
</organism>
<sequence>MRRLPGMSGTCGGWGGAAAVCVFPVVSGVFPAGSPVAGSWRLLSFTACASVLHWERYDT</sequence>
<dbReference type="AlphaFoldDB" id="A0AAX0WKC9"/>